<evidence type="ECO:0000313" key="7">
    <source>
        <dbReference type="EMBL" id="RDI40230.1"/>
    </source>
</evidence>
<evidence type="ECO:0000256" key="1">
    <source>
        <dbReference type="ARBA" id="ARBA00004651"/>
    </source>
</evidence>
<evidence type="ECO:0000256" key="6">
    <source>
        <dbReference type="SAM" id="Phobius"/>
    </source>
</evidence>
<dbReference type="GO" id="GO:0005886">
    <property type="term" value="C:plasma membrane"/>
    <property type="evidence" value="ECO:0007669"/>
    <property type="project" value="UniProtKB-SubCell"/>
</dbReference>
<keyword evidence="3 6" id="KW-0812">Transmembrane</keyword>
<evidence type="ECO:0000256" key="3">
    <source>
        <dbReference type="ARBA" id="ARBA00022692"/>
    </source>
</evidence>
<organism evidence="7 8">
    <name type="scientific">Gluconacetobacter liquefaciens</name>
    <name type="common">Acetobacter liquefaciens</name>
    <dbReference type="NCBI Taxonomy" id="89584"/>
    <lineage>
        <taxon>Bacteria</taxon>
        <taxon>Pseudomonadati</taxon>
        <taxon>Pseudomonadota</taxon>
        <taxon>Alphaproteobacteria</taxon>
        <taxon>Acetobacterales</taxon>
        <taxon>Acetobacteraceae</taxon>
        <taxon>Gluconacetobacter</taxon>
    </lineage>
</organism>
<protein>
    <submittedName>
        <fullName evidence="7">Putative membrane protein</fullName>
    </submittedName>
</protein>
<sequence length="358" mass="37410">MARQTKCGQSLKKLTILLAFLGLALITGCTAWLGAGSVLKAVLSIGIVGFGATILAQLAVDAILGVAWHAACREIGLAHLTMARMVRDAAATCLPFSQLGGILIGIRATGAEASPRTGGRSIDWPEAASANIVDLTTEVLGQIVFVLIAVVFLVAHQQSSPFAKPVIIGTLLLALGIGGFIWTQQHGGTILKRMARGLSRNIASQWHSAMLSSADTLQEKLDEMWSHPGRIAEAAAVHLIAWIGSAAAIWVGYYFLGAHLSLSGAIAIEGVACGIMSASFLVPAGLGVQEAAYIALGSAFGIDPSISLGLSLLRRGRDLVIGIPVLLLWQAAEVRRLRGSRANATPEDGPYPASERSR</sequence>
<keyword evidence="2" id="KW-1003">Cell membrane</keyword>
<evidence type="ECO:0000313" key="8">
    <source>
        <dbReference type="Proteomes" id="UP000254958"/>
    </source>
</evidence>
<keyword evidence="8" id="KW-1185">Reference proteome</keyword>
<comment type="subcellular location">
    <subcellularLocation>
        <location evidence="1">Cell membrane</location>
        <topology evidence="1">Multi-pass membrane protein</topology>
    </subcellularLocation>
</comment>
<gene>
    <name evidence="7" type="ORF">C7453_10117</name>
</gene>
<dbReference type="Pfam" id="PF03706">
    <property type="entry name" value="LPG_synthase_TM"/>
    <property type="match status" value="1"/>
</dbReference>
<keyword evidence="5 6" id="KW-0472">Membrane</keyword>
<dbReference type="EMBL" id="QQAW01000001">
    <property type="protein sequence ID" value="RDI40230.1"/>
    <property type="molecule type" value="Genomic_DNA"/>
</dbReference>
<comment type="caution">
    <text evidence="7">The sequence shown here is derived from an EMBL/GenBank/DDBJ whole genome shotgun (WGS) entry which is preliminary data.</text>
</comment>
<feature type="transmembrane region" description="Helical" evidence="6">
    <location>
        <begin position="235"/>
        <end position="256"/>
    </location>
</feature>
<feature type="transmembrane region" description="Helical" evidence="6">
    <location>
        <begin position="139"/>
        <end position="155"/>
    </location>
</feature>
<dbReference type="AlphaFoldDB" id="A0A370GAI9"/>
<dbReference type="InterPro" id="IPR022791">
    <property type="entry name" value="L-PG_synthase/AglD"/>
</dbReference>
<reference evidence="7 8" key="1">
    <citation type="submission" date="2018-07" db="EMBL/GenBank/DDBJ databases">
        <title>Genomic Encyclopedia of Type Strains, Phase IV (KMG-IV): sequencing the most valuable type-strain genomes for metagenomic binning, comparative biology and taxonomic classification.</title>
        <authorList>
            <person name="Goeker M."/>
        </authorList>
    </citation>
    <scope>NUCLEOTIDE SEQUENCE [LARGE SCALE GENOMIC DNA]</scope>
    <source>
        <strain evidence="7 8">DSM 5603</strain>
    </source>
</reference>
<feature type="transmembrane region" description="Helical" evidence="6">
    <location>
        <begin position="162"/>
        <end position="182"/>
    </location>
</feature>
<name>A0A370GAI9_GLULI</name>
<evidence type="ECO:0000256" key="2">
    <source>
        <dbReference type="ARBA" id="ARBA00022475"/>
    </source>
</evidence>
<feature type="transmembrane region" description="Helical" evidence="6">
    <location>
        <begin position="41"/>
        <end position="68"/>
    </location>
</feature>
<keyword evidence="4 6" id="KW-1133">Transmembrane helix</keyword>
<dbReference type="Proteomes" id="UP000254958">
    <property type="component" value="Unassembled WGS sequence"/>
</dbReference>
<evidence type="ECO:0000256" key="4">
    <source>
        <dbReference type="ARBA" id="ARBA00022989"/>
    </source>
</evidence>
<accession>A0A370GAI9</accession>
<feature type="transmembrane region" description="Helical" evidence="6">
    <location>
        <begin position="263"/>
        <end position="286"/>
    </location>
</feature>
<evidence type="ECO:0000256" key="5">
    <source>
        <dbReference type="ARBA" id="ARBA00023136"/>
    </source>
</evidence>
<dbReference type="NCBIfam" id="TIGR03476">
    <property type="entry name" value="HpnL"/>
    <property type="match status" value="1"/>
</dbReference>
<dbReference type="PROSITE" id="PS51257">
    <property type="entry name" value="PROKAR_LIPOPROTEIN"/>
    <property type="match status" value="1"/>
</dbReference>
<proteinExistence type="predicted"/>